<dbReference type="EMBL" id="LWQU01000054">
    <property type="protein sequence ID" value="OAN60939.1"/>
    <property type="molecule type" value="Genomic_DNA"/>
</dbReference>
<dbReference type="Pfam" id="PF04748">
    <property type="entry name" value="Polysacc_deac_2"/>
    <property type="match status" value="1"/>
</dbReference>
<dbReference type="InterPro" id="IPR006837">
    <property type="entry name" value="Divergent_DAC"/>
</dbReference>
<dbReference type="OrthoDB" id="9784811at2"/>
<feature type="compositionally biased region" description="Pro residues" evidence="1">
    <location>
        <begin position="171"/>
        <end position="185"/>
    </location>
</feature>
<name>A0A178MY22_9PROT</name>
<keyword evidence="2" id="KW-1133">Transmembrane helix</keyword>
<organism evidence="3 4">
    <name type="scientific">Magnetospirillum moscoviense</name>
    <dbReference type="NCBI Taxonomy" id="1437059"/>
    <lineage>
        <taxon>Bacteria</taxon>
        <taxon>Pseudomonadati</taxon>
        <taxon>Pseudomonadota</taxon>
        <taxon>Alphaproteobacteria</taxon>
        <taxon>Rhodospirillales</taxon>
        <taxon>Rhodospirillaceae</taxon>
        <taxon>Magnetospirillum</taxon>
    </lineage>
</organism>
<feature type="region of interest" description="Disordered" evidence="1">
    <location>
        <begin position="75"/>
        <end position="128"/>
    </location>
</feature>
<sequence>MDTLDEDQIDRFIAARPVGIDEAPPSRPIRWRRLVMVLLILVLGGGLGTVGYFVSNMDTRDVIAALDVADRPQLSIQLPGRDGPGPDGKPPEPAPSGPTNPGGLLTPPGGIAALPPPEPPAAPALTPPPPPVPAPPVAPVVELPAVPPPVVAPPPAPVNGTNGKANGHAAPPAPPPPVVAAPAPPLASLTPAAPTPRPADQLPTFASLPVPAAKPVALPPAPVETLLRQSPNGPLPVIGQDGKQAWKVYARPWDAASDKIRMAVMVVGLGMDKEGTDAAITKTPADMTLVFSPYASGLDKLIKRARDAGHEVMVALPVEMSGFPARDPGPLGLMVTTPPEEIIARLEKVLARAPGAVGVWAADGPFTRSKQIGLVLTALKDRGLLYVGDGGNGEPKPPMAALAGQLDAEPYRNAIEARQIQASEAAKEMGRAVVAINARPVSFDRLLGWMDKFPDHNIVLAPVSSVVKP</sequence>
<dbReference type="InterPro" id="IPR011330">
    <property type="entry name" value="Glyco_hydro/deAcase_b/a-brl"/>
</dbReference>
<feature type="compositionally biased region" description="Pro residues" evidence="1">
    <location>
        <begin position="87"/>
        <end position="98"/>
    </location>
</feature>
<evidence type="ECO:0008006" key="5">
    <source>
        <dbReference type="Google" id="ProtNLM"/>
    </source>
</evidence>
<keyword evidence="4" id="KW-1185">Reference proteome</keyword>
<dbReference type="PANTHER" id="PTHR30105">
    <property type="entry name" value="UNCHARACTERIZED YIBQ-RELATED"/>
    <property type="match status" value="1"/>
</dbReference>
<keyword evidence="2" id="KW-0812">Transmembrane</keyword>
<dbReference type="RefSeq" id="WP_068497315.1">
    <property type="nucleotide sequence ID" value="NZ_LWQU01000054.1"/>
</dbReference>
<dbReference type="AlphaFoldDB" id="A0A178MY22"/>
<dbReference type="STRING" id="1437059.A6A05_06940"/>
<reference evidence="3 4" key="1">
    <citation type="submission" date="2016-04" db="EMBL/GenBank/DDBJ databases">
        <title>Draft genome sequence of freshwater magnetotactic bacteria Magnetospirillum marisnigri SP-1 and Magnetospirillum moscoviense BB-1.</title>
        <authorList>
            <person name="Koziaeva V."/>
            <person name="Dziuba M.V."/>
            <person name="Ivanov T.M."/>
            <person name="Kuznetsov B."/>
            <person name="Grouzdev D.S."/>
        </authorList>
    </citation>
    <scope>NUCLEOTIDE SEQUENCE [LARGE SCALE GENOMIC DNA]</scope>
    <source>
        <strain evidence="3 4">BB-1</strain>
    </source>
</reference>
<feature type="region of interest" description="Disordered" evidence="1">
    <location>
        <begin position="155"/>
        <end position="205"/>
    </location>
</feature>
<feature type="compositionally biased region" description="Low complexity" evidence="1">
    <location>
        <begin position="101"/>
        <end position="113"/>
    </location>
</feature>
<accession>A0A178MY22</accession>
<keyword evidence="2" id="KW-0472">Membrane</keyword>
<evidence type="ECO:0000256" key="2">
    <source>
        <dbReference type="SAM" id="Phobius"/>
    </source>
</evidence>
<dbReference type="CDD" id="cd10936">
    <property type="entry name" value="CE4_DAC2"/>
    <property type="match status" value="1"/>
</dbReference>
<protein>
    <recommendedName>
        <fullName evidence="5">Divergent polysaccharide deacetylase family protein</fullName>
    </recommendedName>
</protein>
<dbReference type="Proteomes" id="UP000078543">
    <property type="component" value="Unassembled WGS sequence"/>
</dbReference>
<gene>
    <name evidence="3" type="ORF">A6A05_06940</name>
</gene>
<evidence type="ECO:0000313" key="3">
    <source>
        <dbReference type="EMBL" id="OAN60939.1"/>
    </source>
</evidence>
<evidence type="ECO:0000313" key="4">
    <source>
        <dbReference type="Proteomes" id="UP000078543"/>
    </source>
</evidence>
<dbReference type="SUPFAM" id="SSF88713">
    <property type="entry name" value="Glycoside hydrolase/deacetylase"/>
    <property type="match status" value="1"/>
</dbReference>
<feature type="transmembrane region" description="Helical" evidence="2">
    <location>
        <begin position="34"/>
        <end position="54"/>
    </location>
</feature>
<evidence type="ECO:0000256" key="1">
    <source>
        <dbReference type="SAM" id="MobiDB-lite"/>
    </source>
</evidence>
<dbReference type="PANTHER" id="PTHR30105:SF2">
    <property type="entry name" value="DIVERGENT POLYSACCHARIDE DEACETYLASE SUPERFAMILY"/>
    <property type="match status" value="1"/>
</dbReference>
<comment type="caution">
    <text evidence="3">The sequence shown here is derived from an EMBL/GenBank/DDBJ whole genome shotgun (WGS) entry which is preliminary data.</text>
</comment>
<dbReference type="GO" id="GO:0005975">
    <property type="term" value="P:carbohydrate metabolic process"/>
    <property type="evidence" value="ECO:0007669"/>
    <property type="project" value="InterPro"/>
</dbReference>
<proteinExistence type="predicted"/>
<dbReference type="Gene3D" id="3.20.20.370">
    <property type="entry name" value="Glycoside hydrolase/deacetylase"/>
    <property type="match status" value="1"/>
</dbReference>
<feature type="compositionally biased region" description="Pro residues" evidence="1">
    <location>
        <begin position="114"/>
        <end position="128"/>
    </location>
</feature>